<evidence type="ECO:0000256" key="1">
    <source>
        <dbReference type="SAM" id="Phobius"/>
    </source>
</evidence>
<name>B7KS28_METC4</name>
<evidence type="ECO:0000313" key="2">
    <source>
        <dbReference type="EMBL" id="ACK82390.1"/>
    </source>
</evidence>
<reference evidence="3" key="1">
    <citation type="submission" date="2008-12" db="EMBL/GenBank/DDBJ databases">
        <title>Complete sequence of chromosome of Methylobacterium chloromethanicum CM4.</title>
        <authorList>
            <consortium name="US DOE Joint Genome Institute"/>
            <person name="Lucas S."/>
            <person name="Copeland A."/>
            <person name="Lapidus A."/>
            <person name="Glavina del Rio T."/>
            <person name="Dalin E."/>
            <person name="Tice H."/>
            <person name="Bruce D."/>
            <person name="Goodwin L."/>
            <person name="Pitluck S."/>
            <person name="Chertkov O."/>
            <person name="Brettin T."/>
            <person name="Detter J.C."/>
            <person name="Han C."/>
            <person name="Larimer F."/>
            <person name="Land M."/>
            <person name="Hauser L."/>
            <person name="Kyrpides N."/>
            <person name="Mikhailova N."/>
            <person name="Marx C."/>
            <person name="Richardson P."/>
        </authorList>
    </citation>
    <scope>NUCLEOTIDE SEQUENCE [LARGE SCALE GENOMIC DNA]</scope>
    <source>
        <strain evidence="3">CM4 / NCIMB 13688</strain>
    </source>
</reference>
<dbReference type="HOGENOM" id="CLU_3009079_0_0_5"/>
<dbReference type="EMBL" id="CP001298">
    <property type="protein sequence ID" value="ACK82390.1"/>
    <property type="molecule type" value="Genomic_DNA"/>
</dbReference>
<reference evidence="2 3" key="2">
    <citation type="journal article" date="2012" name="J. Bacteriol.">
        <title>Complete genome sequences of six strains of the genus Methylobacterium.</title>
        <authorList>
            <person name="Marx C.J."/>
            <person name="Bringel F."/>
            <person name="Chistoserdova L."/>
            <person name="Moulin L."/>
            <person name="Farhan Ul Haque M."/>
            <person name="Fleischman D.E."/>
            <person name="Gruffaz C."/>
            <person name="Jourand P."/>
            <person name="Knief C."/>
            <person name="Lee M.C."/>
            <person name="Muller E.E."/>
            <person name="Nadalig T."/>
            <person name="Peyraud R."/>
            <person name="Roselli S."/>
            <person name="Russ L."/>
            <person name="Goodwin L.A."/>
            <person name="Ivanova N."/>
            <person name="Kyrpides N."/>
            <person name="Lajus A."/>
            <person name="Land M.L."/>
            <person name="Medigue C."/>
            <person name="Mikhailova N."/>
            <person name="Nolan M."/>
            <person name="Woyke T."/>
            <person name="Stolyar S."/>
            <person name="Vorholt J.A."/>
            <person name="Vuilleumier S."/>
        </authorList>
    </citation>
    <scope>NUCLEOTIDE SEQUENCE [LARGE SCALE GENOMIC DNA]</scope>
    <source>
        <strain evidence="3">CM4 / NCIMB 13688</strain>
    </source>
</reference>
<keyword evidence="1" id="KW-0812">Transmembrane</keyword>
<dbReference type="KEGG" id="mch:Mchl_1524"/>
<sequence>MPTLTSTVLSLWSAYWAAIFAQVAHLRALDDGVGVSAFARLSRSLLAVGFGFLLIAKLM</sequence>
<evidence type="ECO:0000313" key="3">
    <source>
        <dbReference type="Proteomes" id="UP000002385"/>
    </source>
</evidence>
<proteinExistence type="predicted"/>
<keyword evidence="1" id="KW-0472">Membrane</keyword>
<keyword evidence="1" id="KW-1133">Transmembrane helix</keyword>
<dbReference type="Proteomes" id="UP000002385">
    <property type="component" value="Chromosome"/>
</dbReference>
<gene>
    <name evidence="2" type="ordered locus">Mchl_1524</name>
</gene>
<accession>B7KS28</accession>
<feature type="transmembrane region" description="Helical" evidence="1">
    <location>
        <begin position="37"/>
        <end position="56"/>
    </location>
</feature>
<dbReference type="AlphaFoldDB" id="B7KS28"/>
<organism evidence="2 3">
    <name type="scientific">Methylorubrum extorquens (strain CM4 / NCIMB 13688)</name>
    <name type="common">Methylobacterium extorquens</name>
    <dbReference type="NCBI Taxonomy" id="440085"/>
    <lineage>
        <taxon>Bacteria</taxon>
        <taxon>Pseudomonadati</taxon>
        <taxon>Pseudomonadota</taxon>
        <taxon>Alphaproteobacteria</taxon>
        <taxon>Hyphomicrobiales</taxon>
        <taxon>Methylobacteriaceae</taxon>
        <taxon>Methylorubrum</taxon>
    </lineage>
</organism>
<protein>
    <submittedName>
        <fullName evidence="2">Uncharacterized protein</fullName>
    </submittedName>
</protein>